<evidence type="ECO:0000313" key="2">
    <source>
        <dbReference type="Proteomes" id="UP000050783"/>
    </source>
</evidence>
<dbReference type="AlphaFoldDB" id="A0A0N7LQ63"/>
<dbReference type="STRING" id="81569.RUM4293_04732"/>
<proteinExistence type="predicted"/>
<sequence>MAFRILMTLLILLAACGRPLTDQERAFASAVQGDTLDLDRVRLVEGAPVTPITFYRKDRPRLACRERILPPTGEGVVTAKPAAVALFNKVYFNKDWYLEDYMSDFPEQMDLIAGMLLAHELTHVWQWQNRQSTGYHPMRAAAEHGGSKDPYLFDLQTSPDFLSYGFEQQGAIVEEYVCCRALDPTAPRTQRLHDMLGAHFDLSPLPGAQRERAVVIPWSGAKVEGICREG</sequence>
<dbReference type="OrthoDB" id="8686772at2"/>
<evidence type="ECO:0000313" key="1">
    <source>
        <dbReference type="EMBL" id="CUH47140.1"/>
    </source>
</evidence>
<dbReference type="Proteomes" id="UP000050783">
    <property type="component" value="Unassembled WGS sequence"/>
</dbReference>
<organism evidence="1 2">
    <name type="scientific">Ruegeria atlantica</name>
    <dbReference type="NCBI Taxonomy" id="81569"/>
    <lineage>
        <taxon>Bacteria</taxon>
        <taxon>Pseudomonadati</taxon>
        <taxon>Pseudomonadota</taxon>
        <taxon>Alphaproteobacteria</taxon>
        <taxon>Rhodobacterales</taxon>
        <taxon>Roseobacteraceae</taxon>
        <taxon>Ruegeria</taxon>
    </lineage>
</organism>
<name>A0A0N7LQ63_9RHOB</name>
<reference evidence="1 2" key="1">
    <citation type="submission" date="2015-09" db="EMBL/GenBank/DDBJ databases">
        <authorList>
            <consortium name="Swine Surveillance"/>
        </authorList>
    </citation>
    <scope>NUCLEOTIDE SEQUENCE [LARGE SCALE GENOMIC DNA]</scope>
    <source>
        <strain evidence="1 2">CECT 4292</strain>
    </source>
</reference>
<protein>
    <recommendedName>
        <fullName evidence="3">Plant Basic Secretory Protein</fullName>
    </recommendedName>
</protein>
<dbReference type="RefSeq" id="WP_058276856.1">
    <property type="nucleotide sequence ID" value="NZ_CYPU01000021.1"/>
</dbReference>
<dbReference type="GeneID" id="55492568"/>
<evidence type="ECO:0008006" key="3">
    <source>
        <dbReference type="Google" id="ProtNLM"/>
    </source>
</evidence>
<accession>A0A0N7LQ63</accession>
<gene>
    <name evidence="1" type="ORF">RUA4292_01308</name>
</gene>
<dbReference type="PROSITE" id="PS51257">
    <property type="entry name" value="PROKAR_LIPOPROTEIN"/>
    <property type="match status" value="1"/>
</dbReference>
<dbReference type="EMBL" id="CYPU01000021">
    <property type="protein sequence ID" value="CUH47140.1"/>
    <property type="molecule type" value="Genomic_DNA"/>
</dbReference>